<dbReference type="AlphaFoldDB" id="A0AAC8Q8S4"/>
<dbReference type="Proteomes" id="UP000035579">
    <property type="component" value="Chromosome"/>
</dbReference>
<proteinExistence type="predicted"/>
<dbReference type="EMBL" id="CP011509">
    <property type="protein sequence ID" value="AKJ03160.1"/>
    <property type="molecule type" value="Genomic_DNA"/>
</dbReference>
<reference evidence="2 4" key="1">
    <citation type="submission" date="2015-05" db="EMBL/GenBank/DDBJ databases">
        <title>Genome assembly of Archangium gephyra DSM 2261.</title>
        <authorList>
            <person name="Sharma G."/>
            <person name="Subramanian S."/>
        </authorList>
    </citation>
    <scope>NUCLEOTIDE SEQUENCE [LARGE SCALE GENOMIC DNA]</scope>
    <source>
        <strain evidence="2 4">DSM 2261</strain>
    </source>
</reference>
<dbReference type="RefSeq" id="WP_047857294.1">
    <property type="nucleotide sequence ID" value="NZ_CP011509.1"/>
</dbReference>
<dbReference type="SUPFAM" id="SSF56925">
    <property type="entry name" value="OMPA-like"/>
    <property type="match status" value="1"/>
</dbReference>
<sequence length="230" mass="24563">MRRLTLLALLLAAGSASAQDDEEPLPLNGVGRISVQAGWRLSSNGTFYDSYYALPSSQGFQRAPESPGGPFLAGSFAYSVTEFFELGIDLFATGEQLRLTGAPTITNVTYGALVGVRLQTLLDILTPEGVVPFVGVQTGPTLAYSVAEGVGSRELFTQAWAGTVGATFRFSPQWGLTAEYRLAFARGQSVFNNKPEFKGLASYNAGGNWFALGVTYFFASDPIRPFSSSP</sequence>
<dbReference type="InterPro" id="IPR011250">
    <property type="entry name" value="OMP/PagP_B-barrel"/>
</dbReference>
<feature type="chain" id="PRO_5042085194" description="Outer membrane protein beta-barrel domain-containing protein" evidence="1">
    <location>
        <begin position="19"/>
        <end position="230"/>
    </location>
</feature>
<feature type="signal peptide" evidence="1">
    <location>
        <begin position="1"/>
        <end position="18"/>
    </location>
</feature>
<name>A0AAC8Q8S4_9BACT</name>
<dbReference type="Gene3D" id="2.40.160.20">
    <property type="match status" value="1"/>
</dbReference>
<evidence type="ECO:0000313" key="5">
    <source>
        <dbReference type="Proteomes" id="UP000256345"/>
    </source>
</evidence>
<keyword evidence="5" id="KW-1185">Reference proteome</keyword>
<gene>
    <name evidence="2" type="ORF">AA314_04786</name>
    <name evidence="3" type="ORF">ATI61_118169</name>
</gene>
<evidence type="ECO:0000256" key="1">
    <source>
        <dbReference type="SAM" id="SignalP"/>
    </source>
</evidence>
<reference evidence="3 5" key="2">
    <citation type="submission" date="2018-08" db="EMBL/GenBank/DDBJ databases">
        <title>Genomic Encyclopedia of Archaeal and Bacterial Type Strains, Phase II (KMG-II): from individual species to whole genera.</title>
        <authorList>
            <person name="Goeker M."/>
        </authorList>
    </citation>
    <scope>NUCLEOTIDE SEQUENCE [LARGE SCALE GENOMIC DNA]</scope>
    <source>
        <strain evidence="3 5">DSM 2261</strain>
    </source>
</reference>
<accession>A0AAC8Q8S4</accession>
<keyword evidence="1" id="KW-0732">Signal</keyword>
<evidence type="ECO:0000313" key="3">
    <source>
        <dbReference type="EMBL" id="REG22964.1"/>
    </source>
</evidence>
<evidence type="ECO:0008006" key="6">
    <source>
        <dbReference type="Google" id="ProtNLM"/>
    </source>
</evidence>
<organism evidence="2 4">
    <name type="scientific">Archangium gephyra</name>
    <dbReference type="NCBI Taxonomy" id="48"/>
    <lineage>
        <taxon>Bacteria</taxon>
        <taxon>Pseudomonadati</taxon>
        <taxon>Myxococcota</taxon>
        <taxon>Myxococcia</taxon>
        <taxon>Myxococcales</taxon>
        <taxon>Cystobacterineae</taxon>
        <taxon>Archangiaceae</taxon>
        <taxon>Archangium</taxon>
    </lineage>
</organism>
<evidence type="ECO:0000313" key="2">
    <source>
        <dbReference type="EMBL" id="AKJ03160.1"/>
    </source>
</evidence>
<dbReference type="Proteomes" id="UP000256345">
    <property type="component" value="Unassembled WGS sequence"/>
</dbReference>
<dbReference type="KEGG" id="age:AA314_04786"/>
<evidence type="ECO:0000313" key="4">
    <source>
        <dbReference type="Proteomes" id="UP000035579"/>
    </source>
</evidence>
<protein>
    <recommendedName>
        <fullName evidence="6">Outer membrane protein beta-barrel domain-containing protein</fullName>
    </recommendedName>
</protein>
<dbReference type="EMBL" id="QUMU01000018">
    <property type="protein sequence ID" value="REG22964.1"/>
    <property type="molecule type" value="Genomic_DNA"/>
</dbReference>